<dbReference type="Proteomes" id="UP001651690">
    <property type="component" value="Unassembled WGS sequence"/>
</dbReference>
<dbReference type="InterPro" id="IPR016292">
    <property type="entry name" value="Epoxide_hydrolase"/>
</dbReference>
<dbReference type="Pfam" id="PF06441">
    <property type="entry name" value="EHN"/>
    <property type="match status" value="1"/>
</dbReference>
<dbReference type="SUPFAM" id="SSF53474">
    <property type="entry name" value="alpha/beta-Hydrolases"/>
    <property type="match status" value="1"/>
</dbReference>
<accession>A0ABT1MA00</accession>
<keyword evidence="6" id="KW-1185">Reference proteome</keyword>
<dbReference type="InterPro" id="IPR010497">
    <property type="entry name" value="Epoxide_hydro_N"/>
</dbReference>
<comment type="caution">
    <text evidence="5">The sequence shown here is derived from an EMBL/GenBank/DDBJ whole genome shotgun (WGS) entry which is preliminary data.</text>
</comment>
<dbReference type="PANTHER" id="PTHR21661:SF35">
    <property type="entry name" value="EPOXIDE HYDROLASE"/>
    <property type="match status" value="1"/>
</dbReference>
<evidence type="ECO:0000313" key="6">
    <source>
        <dbReference type="Proteomes" id="UP001651690"/>
    </source>
</evidence>
<reference evidence="5 6" key="1">
    <citation type="submission" date="2022-06" db="EMBL/GenBank/DDBJ databases">
        <title>Mycolicibacterium sp. CAU 1645 isolated from seawater.</title>
        <authorList>
            <person name="Kim W."/>
        </authorList>
    </citation>
    <scope>NUCLEOTIDE SEQUENCE [LARGE SCALE GENOMIC DNA]</scope>
    <source>
        <strain evidence="5 6">CAU 1645</strain>
    </source>
</reference>
<comment type="similarity">
    <text evidence="1">Belongs to the peptidase S33 family.</text>
</comment>
<name>A0ABT1MA00_9MYCO</name>
<sequence>MTDAPEVVPFRIDVPDEVLTDLRDRLARTRWPEAECVPPERADGELDWDQGIPLAYTRELAAYWAEDYDWRRCEAALNRFDQFTTDIDGLDVHFIHQRSPHANAMPLVITHGWPGSIVEFAKIIDPLTNPTAHGGTADQAFHVVCPSLPGYGFSGKPATRGWDVGRIADAWETLMLRLGYDRYGAQGGDWGGAVTAEIGRRVGHCAAIHTNFPIGSPTEEAKRNPTDEDKAAFAGLNYYRQWDNGYFKQQATRPQTVGYGLVDSPVAQLAWIVEKFQSWTDCDGHPENALTRDEILDNVTLYWVTGTGASSARLYWESTAAFGSSGGQERSDRGSGSARIELPTGVASFPKEIGPTPRSWCEAGYNITHWTTMPRGGHFAAFEQPELFVDDVRTFFATVR</sequence>
<dbReference type="InterPro" id="IPR029058">
    <property type="entry name" value="AB_hydrolase_fold"/>
</dbReference>
<dbReference type="PANTHER" id="PTHR21661">
    <property type="entry name" value="EPOXIDE HYDROLASE 1-RELATED"/>
    <property type="match status" value="1"/>
</dbReference>
<keyword evidence="3 5" id="KW-0378">Hydrolase</keyword>
<gene>
    <name evidence="5" type="ORF">NM203_27765</name>
</gene>
<evidence type="ECO:0000256" key="3">
    <source>
        <dbReference type="ARBA" id="ARBA00022801"/>
    </source>
</evidence>
<dbReference type="PRINTS" id="PR00412">
    <property type="entry name" value="EPOXHYDRLASE"/>
</dbReference>
<dbReference type="InterPro" id="IPR000639">
    <property type="entry name" value="Epox_hydrolase-like"/>
</dbReference>
<evidence type="ECO:0000313" key="5">
    <source>
        <dbReference type="EMBL" id="MCP9275988.1"/>
    </source>
</evidence>
<protein>
    <submittedName>
        <fullName evidence="5">Epoxide hydrolase 1</fullName>
    </submittedName>
</protein>
<dbReference type="EMBL" id="JANDBD010000014">
    <property type="protein sequence ID" value="MCP9275988.1"/>
    <property type="molecule type" value="Genomic_DNA"/>
</dbReference>
<dbReference type="Gene3D" id="3.40.50.1820">
    <property type="entry name" value="alpha/beta hydrolase"/>
    <property type="match status" value="1"/>
</dbReference>
<evidence type="ECO:0000256" key="2">
    <source>
        <dbReference type="ARBA" id="ARBA00022797"/>
    </source>
</evidence>
<evidence type="ECO:0000259" key="4">
    <source>
        <dbReference type="Pfam" id="PF06441"/>
    </source>
</evidence>
<dbReference type="PIRSF" id="PIRSF001112">
    <property type="entry name" value="Epoxide_hydrolase"/>
    <property type="match status" value="1"/>
</dbReference>
<proteinExistence type="inferred from homology"/>
<evidence type="ECO:0000256" key="1">
    <source>
        <dbReference type="ARBA" id="ARBA00010088"/>
    </source>
</evidence>
<dbReference type="RefSeq" id="WP_255063846.1">
    <property type="nucleotide sequence ID" value="NZ_JANDBD010000014.1"/>
</dbReference>
<feature type="domain" description="Epoxide hydrolase N-terminal" evidence="4">
    <location>
        <begin position="8"/>
        <end position="120"/>
    </location>
</feature>
<dbReference type="GO" id="GO:0016787">
    <property type="term" value="F:hydrolase activity"/>
    <property type="evidence" value="ECO:0007669"/>
    <property type="project" value="UniProtKB-KW"/>
</dbReference>
<organism evidence="5 6">
    <name type="scientific">Mycolicibacterium arenosum</name>
    <dbReference type="NCBI Taxonomy" id="2952157"/>
    <lineage>
        <taxon>Bacteria</taxon>
        <taxon>Bacillati</taxon>
        <taxon>Actinomycetota</taxon>
        <taxon>Actinomycetes</taxon>
        <taxon>Mycobacteriales</taxon>
        <taxon>Mycobacteriaceae</taxon>
        <taxon>Mycolicibacterium</taxon>
    </lineage>
</organism>
<keyword evidence="2" id="KW-0058">Aromatic hydrocarbons catabolism</keyword>